<dbReference type="InterPro" id="IPR014752">
    <property type="entry name" value="Arrestin-like_C"/>
</dbReference>
<dbReference type="Gene3D" id="2.60.40.640">
    <property type="match status" value="2"/>
</dbReference>
<accession>A0ABD2LLR2</accession>
<protein>
    <recommendedName>
        <fullName evidence="3">Arrestin C-terminal-like domain-containing protein</fullName>
    </recommendedName>
</protein>
<dbReference type="Pfam" id="PF02752">
    <property type="entry name" value="Arrestin_C"/>
    <property type="match status" value="1"/>
</dbReference>
<name>A0ABD2LLR2_9BILA</name>
<comment type="similarity">
    <text evidence="1">Belongs to the arrestin family.</text>
</comment>
<evidence type="ECO:0000256" key="1">
    <source>
        <dbReference type="ARBA" id="ARBA00005298"/>
    </source>
</evidence>
<dbReference type="AlphaFoldDB" id="A0ABD2LLR2"/>
<evidence type="ECO:0000313" key="5">
    <source>
        <dbReference type="Proteomes" id="UP001620626"/>
    </source>
</evidence>
<proteinExistence type="inferred from homology"/>
<gene>
    <name evidence="4" type="ORF">niasHT_002304</name>
</gene>
<dbReference type="PANTHER" id="PTHR11188:SF144">
    <property type="entry name" value="ARRESTIN C-TERMINAL-LIKE DOMAIN-CONTAINING PROTEIN"/>
    <property type="match status" value="1"/>
</dbReference>
<evidence type="ECO:0000259" key="3">
    <source>
        <dbReference type="SMART" id="SM01017"/>
    </source>
</evidence>
<comment type="caution">
    <text evidence="4">The sequence shown here is derived from an EMBL/GenBank/DDBJ whole genome shotgun (WGS) entry which is preliminary data.</text>
</comment>
<dbReference type="InterPro" id="IPR011021">
    <property type="entry name" value="Arrestin-like_N"/>
</dbReference>
<feature type="region of interest" description="Disordered" evidence="2">
    <location>
        <begin position="391"/>
        <end position="412"/>
    </location>
</feature>
<evidence type="ECO:0000256" key="2">
    <source>
        <dbReference type="SAM" id="MobiDB-lite"/>
    </source>
</evidence>
<dbReference type="InterPro" id="IPR011022">
    <property type="entry name" value="Arrestin_C-like"/>
</dbReference>
<feature type="domain" description="Arrestin C-terminal-like" evidence="3">
    <location>
        <begin position="170"/>
        <end position="328"/>
    </location>
</feature>
<reference evidence="4 5" key="1">
    <citation type="submission" date="2024-10" db="EMBL/GenBank/DDBJ databases">
        <authorList>
            <person name="Kim D."/>
        </authorList>
    </citation>
    <scope>NUCLEOTIDE SEQUENCE [LARGE SCALE GENOMIC DNA]</scope>
    <source>
        <strain evidence="4">BH-2024</strain>
    </source>
</reference>
<dbReference type="Proteomes" id="UP001620626">
    <property type="component" value="Unassembled WGS sequence"/>
</dbReference>
<sequence length="431" mass="48638">MDCIDGFDIRLEKDVFYPSETINGVVILETNAPLRLRGIRVFLRGRARVQWKVLKSGESKTLKDDQYLLDEKLLLWGRDRRDGGDDEETAQILPRGTHEFSFGFRLPATQMPSSLETKAGTIRYYVKVIVDVPYASSPQGIKYFTLIGPHIDCMEEKYLDHQIRCFGCCKRGVIALRAVLERSAYCCGEILRLRLQMENRQHFPAIICVRLIQHLEYRIDRGVIGTVSDAKNIQSTAFEWRSFPIGEHSQFRLDAGQEPSLKIPVLPPTMVGFCRLLQLYYVLRLHVEGASRKMSVPKAPPSPAASLADAGSAALEMDFPLTIATVPFRPGHSQLYSVGYDFCVDHVETGKYISPEFRLGQVWDGRTEGEKDFVDDVVLYRPVYVKVLDRTPNSASGKHKEGLPPQNGANAKKEMNNNLLLSNFPPIENGT</sequence>
<evidence type="ECO:0000313" key="4">
    <source>
        <dbReference type="EMBL" id="KAL3116180.1"/>
    </source>
</evidence>
<dbReference type="SMART" id="SM01017">
    <property type="entry name" value="Arrestin_C"/>
    <property type="match status" value="1"/>
</dbReference>
<dbReference type="EMBL" id="JBICBT010000361">
    <property type="protein sequence ID" value="KAL3116180.1"/>
    <property type="molecule type" value="Genomic_DNA"/>
</dbReference>
<organism evidence="4 5">
    <name type="scientific">Heterodera trifolii</name>
    <dbReference type="NCBI Taxonomy" id="157864"/>
    <lineage>
        <taxon>Eukaryota</taxon>
        <taxon>Metazoa</taxon>
        <taxon>Ecdysozoa</taxon>
        <taxon>Nematoda</taxon>
        <taxon>Chromadorea</taxon>
        <taxon>Rhabditida</taxon>
        <taxon>Tylenchina</taxon>
        <taxon>Tylenchomorpha</taxon>
        <taxon>Tylenchoidea</taxon>
        <taxon>Heteroderidae</taxon>
        <taxon>Heteroderinae</taxon>
        <taxon>Heterodera</taxon>
    </lineage>
</organism>
<dbReference type="SUPFAM" id="SSF81296">
    <property type="entry name" value="E set domains"/>
    <property type="match status" value="2"/>
</dbReference>
<dbReference type="InterPro" id="IPR050357">
    <property type="entry name" value="Arrestin_domain-protein"/>
</dbReference>
<dbReference type="PANTHER" id="PTHR11188">
    <property type="entry name" value="ARRESTIN DOMAIN CONTAINING PROTEIN"/>
    <property type="match status" value="1"/>
</dbReference>
<dbReference type="InterPro" id="IPR014756">
    <property type="entry name" value="Ig_E-set"/>
</dbReference>
<dbReference type="Pfam" id="PF00339">
    <property type="entry name" value="Arrestin_N"/>
    <property type="match status" value="1"/>
</dbReference>
<keyword evidence="5" id="KW-1185">Reference proteome</keyword>